<sequence length="174" mass="20000">MIDELSMRALCSFLVEAKRHTFAADARRMPSKSPASKNYQFECGSFRYEDQYFGEIVDVGMETVWYDEVPVWGMTYRGGVYQEYVDIKHELFAFLREALRNPPLAFPTRGPENHQRGALTYANHTEGDISAFHGRETVQMDGVFVCYRRYVGGLIFGKRNPGMRLLHDLDAAQP</sequence>
<dbReference type="Proteomes" id="UP000094776">
    <property type="component" value="Chromosome 1"/>
</dbReference>
<proteinExistence type="predicted"/>
<gene>
    <name evidence="2" type="ORF">WT26_17995</name>
</gene>
<name>A0A1B4PUS1_BURCE</name>
<organism evidence="2 3">
    <name type="scientific">Burkholderia cepacia</name>
    <name type="common">Pseudomonas cepacia</name>
    <dbReference type="NCBI Taxonomy" id="292"/>
    <lineage>
        <taxon>Bacteria</taxon>
        <taxon>Pseudomonadati</taxon>
        <taxon>Pseudomonadota</taxon>
        <taxon>Betaproteobacteria</taxon>
        <taxon>Burkholderiales</taxon>
        <taxon>Burkholderiaceae</taxon>
        <taxon>Burkholderia</taxon>
        <taxon>Burkholderia cepacia complex</taxon>
    </lineage>
</organism>
<dbReference type="RefSeq" id="WP_059652653.1">
    <property type="nucleotide sequence ID" value="NZ_CP013443.1"/>
</dbReference>
<protein>
    <recommendedName>
        <fullName evidence="1">DUF5680 domain-containing protein</fullName>
    </recommendedName>
</protein>
<dbReference type="Pfam" id="PF18931">
    <property type="entry name" value="DUF5680"/>
    <property type="match status" value="1"/>
</dbReference>
<reference evidence="2 3" key="1">
    <citation type="submission" date="2015-12" db="EMBL/GenBank/DDBJ databases">
        <title>Diversity of Burkholderia near neighbor genomes.</title>
        <authorList>
            <person name="Sahl J."/>
            <person name="Wagner D."/>
            <person name="Keim P."/>
        </authorList>
    </citation>
    <scope>NUCLEOTIDE SEQUENCE [LARGE SCALE GENOMIC DNA]</scope>
    <source>
        <strain evidence="2 3">MSMB1184WGS</strain>
    </source>
</reference>
<evidence type="ECO:0000259" key="1">
    <source>
        <dbReference type="Pfam" id="PF18931"/>
    </source>
</evidence>
<dbReference type="EMBL" id="CP013443">
    <property type="protein sequence ID" value="AOK17715.1"/>
    <property type="molecule type" value="Genomic_DNA"/>
</dbReference>
<feature type="domain" description="DUF5680" evidence="1">
    <location>
        <begin position="50"/>
        <end position="155"/>
    </location>
</feature>
<evidence type="ECO:0000313" key="3">
    <source>
        <dbReference type="Proteomes" id="UP000094776"/>
    </source>
</evidence>
<accession>A0A1B4PUS1</accession>
<evidence type="ECO:0000313" key="2">
    <source>
        <dbReference type="EMBL" id="AOK17715.1"/>
    </source>
</evidence>
<dbReference type="InterPro" id="IPR043735">
    <property type="entry name" value="DUF5680"/>
</dbReference>
<dbReference type="AlphaFoldDB" id="A0A1B4PUS1"/>